<proteinExistence type="predicted"/>
<organism evidence="1 2">
    <name type="scientific">Rhabditophanes sp. KR3021</name>
    <dbReference type="NCBI Taxonomy" id="114890"/>
    <lineage>
        <taxon>Eukaryota</taxon>
        <taxon>Metazoa</taxon>
        <taxon>Ecdysozoa</taxon>
        <taxon>Nematoda</taxon>
        <taxon>Chromadorea</taxon>
        <taxon>Rhabditida</taxon>
        <taxon>Tylenchina</taxon>
        <taxon>Panagrolaimomorpha</taxon>
        <taxon>Strongyloidoidea</taxon>
        <taxon>Alloionematidae</taxon>
        <taxon>Rhabditophanes</taxon>
    </lineage>
</organism>
<accession>A0AC35UIQ2</accession>
<dbReference type="WBParaSite" id="RSKR_0001186700.1">
    <property type="protein sequence ID" value="RSKR_0001186700.1"/>
    <property type="gene ID" value="RSKR_0001186700"/>
</dbReference>
<evidence type="ECO:0000313" key="2">
    <source>
        <dbReference type="WBParaSite" id="RSKR_0001186700.1"/>
    </source>
</evidence>
<dbReference type="Proteomes" id="UP000095286">
    <property type="component" value="Unplaced"/>
</dbReference>
<sequence length="311" mass="34454">LGAVHASKITTSYHKSSVLGLLPANWSIRRFFSFKRAFFSNDWDSKAARVLLFLVIPGHIFFNWLIQLLQVGSSETPNSPLFTSFYLLAALFQVILILYICQLLVAFLWQKQIDPDNAAIPYLTAIGAGSGWSLIKKHKSEKIFGVQLAGGYADTMASAAQTIKERADIVNFTDSNGLAGGYADTMASAAQIIKERADIVNFTDSNGLESVNLQAPGAFMSVATPYNFDVDCAKVQFKDYHSVETHNNENILPVSPKHNEPCRFVLGDHFKTKGIVKDIGQKEYLVLSSNEDMLLCPETHLCKIRPVKDNN</sequence>
<evidence type="ECO:0000313" key="1">
    <source>
        <dbReference type="Proteomes" id="UP000095286"/>
    </source>
</evidence>
<name>A0AC35UIQ2_9BILA</name>
<protein>
    <submittedName>
        <fullName evidence="2">MgtE domain-containing protein</fullName>
    </submittedName>
</protein>
<reference evidence="2" key="1">
    <citation type="submission" date="2016-11" db="UniProtKB">
        <authorList>
            <consortium name="WormBaseParasite"/>
        </authorList>
    </citation>
    <scope>IDENTIFICATION</scope>
    <source>
        <strain evidence="2">KR3021</strain>
    </source>
</reference>